<name>A0AAD9KFV9_9ANNE</name>
<sequence>DALVTVVHAFVTSRIDYCNSLLYGISDYNINRLQRIQNSAARIVTNTRKYDHITLILQKLHWLPVGHRIHFKMLLTYKSINDMAPEYLCELVSIRKSSRKLRSSSQILLQVPVSRLKSYGDCAFSVAAPNLWNRLLADIRNASSL</sequence>
<proteinExistence type="predicted"/>
<dbReference type="Proteomes" id="UP001208570">
    <property type="component" value="Unassembled WGS sequence"/>
</dbReference>
<comment type="caution">
    <text evidence="1">The sequence shown here is derived from an EMBL/GenBank/DDBJ whole genome shotgun (WGS) entry which is preliminary data.</text>
</comment>
<evidence type="ECO:0000313" key="1">
    <source>
        <dbReference type="EMBL" id="KAK2170581.1"/>
    </source>
</evidence>
<evidence type="ECO:0000313" key="2">
    <source>
        <dbReference type="Proteomes" id="UP001208570"/>
    </source>
</evidence>
<organism evidence="1 2">
    <name type="scientific">Paralvinella palmiformis</name>
    <dbReference type="NCBI Taxonomy" id="53620"/>
    <lineage>
        <taxon>Eukaryota</taxon>
        <taxon>Metazoa</taxon>
        <taxon>Spiralia</taxon>
        <taxon>Lophotrochozoa</taxon>
        <taxon>Annelida</taxon>
        <taxon>Polychaeta</taxon>
        <taxon>Sedentaria</taxon>
        <taxon>Canalipalpata</taxon>
        <taxon>Terebellida</taxon>
        <taxon>Terebelliformia</taxon>
        <taxon>Alvinellidae</taxon>
        <taxon>Paralvinella</taxon>
    </lineage>
</organism>
<dbReference type="AlphaFoldDB" id="A0AAD9KFV9"/>
<gene>
    <name evidence="1" type="ORF">LSH36_2g17002</name>
</gene>
<dbReference type="EMBL" id="JAODUP010000002">
    <property type="protein sequence ID" value="KAK2170581.1"/>
    <property type="molecule type" value="Genomic_DNA"/>
</dbReference>
<feature type="non-terminal residue" evidence="1">
    <location>
        <position position="1"/>
    </location>
</feature>
<accession>A0AAD9KFV9</accession>
<protein>
    <submittedName>
        <fullName evidence="1">Uncharacterized protein</fullName>
    </submittedName>
</protein>
<keyword evidence="2" id="KW-1185">Reference proteome</keyword>
<reference evidence="1" key="1">
    <citation type="journal article" date="2023" name="Mol. Biol. Evol.">
        <title>Third-Generation Sequencing Reveals the Adaptive Role of the Epigenome in Three Deep-Sea Polychaetes.</title>
        <authorList>
            <person name="Perez M."/>
            <person name="Aroh O."/>
            <person name="Sun Y."/>
            <person name="Lan Y."/>
            <person name="Juniper S.K."/>
            <person name="Young C.R."/>
            <person name="Angers B."/>
            <person name="Qian P.Y."/>
        </authorList>
    </citation>
    <scope>NUCLEOTIDE SEQUENCE</scope>
    <source>
        <strain evidence="1">P08H-3</strain>
    </source>
</reference>